<accession>A0A2U3E0I1</accession>
<dbReference type="Gene3D" id="1.25.40.10">
    <property type="entry name" value="Tetratricopeptide repeat domain"/>
    <property type="match status" value="1"/>
</dbReference>
<dbReference type="Pfam" id="PF10373">
    <property type="entry name" value="EST1_DNA_bind"/>
    <property type="match status" value="1"/>
</dbReference>
<feature type="region of interest" description="Disordered" evidence="2">
    <location>
        <begin position="247"/>
        <end position="267"/>
    </location>
</feature>
<reference evidence="4 5" key="1">
    <citation type="journal article" date="2016" name="Front. Microbiol.">
        <title>Genome and transcriptome sequences reveal the specific parasitism of the nematophagous Purpureocillium lilacinum 36-1.</title>
        <authorList>
            <person name="Xie J."/>
            <person name="Li S."/>
            <person name="Mo C."/>
            <person name="Xiao X."/>
            <person name="Peng D."/>
            <person name="Wang G."/>
            <person name="Xiao Y."/>
        </authorList>
    </citation>
    <scope>NUCLEOTIDE SEQUENCE [LARGE SCALE GENOMIC DNA]</scope>
    <source>
        <strain evidence="4 5">36-1</strain>
    </source>
</reference>
<organism evidence="4 5">
    <name type="scientific">Purpureocillium lilacinum</name>
    <name type="common">Paecilomyces lilacinus</name>
    <dbReference type="NCBI Taxonomy" id="33203"/>
    <lineage>
        <taxon>Eukaryota</taxon>
        <taxon>Fungi</taxon>
        <taxon>Dikarya</taxon>
        <taxon>Ascomycota</taxon>
        <taxon>Pezizomycotina</taxon>
        <taxon>Sordariomycetes</taxon>
        <taxon>Hypocreomycetidae</taxon>
        <taxon>Hypocreales</taxon>
        <taxon>Ophiocordycipitaceae</taxon>
        <taxon>Purpureocillium</taxon>
    </lineage>
</organism>
<protein>
    <recommendedName>
        <fullName evidence="1">Nonsense-mediated mRNA decay factor</fullName>
    </recommendedName>
</protein>
<name>A0A2U3E0I1_PURLI</name>
<feature type="domain" description="DNA/RNA-binding" evidence="3">
    <location>
        <begin position="750"/>
        <end position="1016"/>
    </location>
</feature>
<dbReference type="InterPro" id="IPR011990">
    <property type="entry name" value="TPR-like_helical_dom_sf"/>
</dbReference>
<dbReference type="PANTHER" id="PTHR15696">
    <property type="entry name" value="SMG-7 SUPPRESSOR WITH MORPHOLOGICAL EFFECT ON GENITALIA PROTEIN 7"/>
    <property type="match status" value="1"/>
</dbReference>
<proteinExistence type="predicted"/>
<dbReference type="GO" id="GO:0000184">
    <property type="term" value="P:nuclear-transcribed mRNA catabolic process, nonsense-mediated decay"/>
    <property type="evidence" value="ECO:0007669"/>
    <property type="project" value="UniProtKB-KW"/>
</dbReference>
<dbReference type="EMBL" id="LCWV01000016">
    <property type="protein sequence ID" value="PWI68019.1"/>
    <property type="molecule type" value="Genomic_DNA"/>
</dbReference>
<evidence type="ECO:0000313" key="4">
    <source>
        <dbReference type="EMBL" id="PWI68019.1"/>
    </source>
</evidence>
<feature type="region of interest" description="Disordered" evidence="2">
    <location>
        <begin position="1093"/>
        <end position="1118"/>
    </location>
</feature>
<sequence length="1118" mass="123992">MLHLLKPQEKTLPLTGQHLRGEWTCARAYTSVGGVVVVVVVALRRARGGAGGAGGACDGRACPVASGTGPLPSKTCTQTPIPGMIALAVARSSHDSTGSRREHVTSRHTEASRTVERFVPPRPTCVKTNAAAAACVWIFAHLHLARFLSHWGNAPGAASSVVTEVQQPVSGLRACKNRSLAWVVGGALANSSAPVEPQGVWRPAGVHGDPSVLQLLQLQLQRAPPAAGRPANKGVLRGSSQYLCCTSHSTSKPPRRGTRRPPTTRAGIRGLINGRRARYRSVPEAPKAAPHCRCASLLIIVVKQLGTTWSQIQIQIQIQVQIESATRRDETSPSPPDASSCDYPSSNQSRTPAMERLTKGWVHHLRKTARQETAARSSCPFCQAEIQADLDSFKVHVRGEHPTLSDDADIEEAFKNVTIQSPQSHPAARSPEATGPGRPTRKRPVPGAPVPVDRADGLDRQEDPEDQSEGYQRRSNKKLCSPPASVAQLRSSSPPTPGRSRARPSDSSDFNRSFASKHHRPTTRHLYNPDDDARPKTPQPRHSQLASNHSRRSPQTRTLRGPQRDYGSPVEPASVTEMIRQPETRPISPEQLVAEVKGIYAGLVMIESKCIEYDSTQETKQLSQEQYQALIALHRSVLHEHHDFFLASQHPSASEALRRLASKYAMPARMWRHGIHSFLELLRHKLPESLEHMLTFIYIAYSMMALLYETVPAFEDTWIECLGDLGRYRMAIEDDDIRDRETWTGVSRYWYSKASDKSPTTGRLYHHLAILARPNALQQLYFYAKSLCVPIPFPSARESVMTLFDPLLNGSPQRLGPVDAAFVRVHGIFFSGKSKEQLQGSMNEFLGLLDGRIDSEHSDWLEAGYYVGISLCCLLLGFGAESNVLMRALTEQQNEEEADDRSVTEPELESVVDENFEQALSFAVRTQEIVLRRWGDKNTLSCIHTTLVFMLRMSRLPAAMSHLEDRFPWKLTSVMLNYLLKTIKTEPRIDTDKLPGPEKGEAPIPLPEDYALRGLLFAEDFFPNGWFDNERLDETDRYLEAGSKTVERQERILWIGRRIANAGKWLTWDAEARQFGVTSKYDVELDGLPDETRGAGGLIAVDPGPAPLEMEVDDERGT</sequence>
<gene>
    <name evidence="4" type="ORF">PCL_02420</name>
</gene>
<comment type="caution">
    <text evidence="4">The sequence shown here is derived from an EMBL/GenBank/DDBJ whole genome shotgun (WGS) entry which is preliminary data.</text>
</comment>
<comment type="function">
    <text evidence="1">Plays a role in nonsense-mediated mRNA decay.</text>
</comment>
<dbReference type="Proteomes" id="UP000245956">
    <property type="component" value="Unassembled WGS sequence"/>
</dbReference>
<evidence type="ECO:0000256" key="1">
    <source>
        <dbReference type="RuleBase" id="RU369098"/>
    </source>
</evidence>
<keyword evidence="1" id="KW-0539">Nucleus</keyword>
<feature type="region of interest" description="Disordered" evidence="2">
    <location>
        <begin position="325"/>
        <end position="351"/>
    </location>
</feature>
<dbReference type="PANTHER" id="PTHR15696:SF0">
    <property type="entry name" value="TELOMERASE-BINDING PROTEIN EST1A"/>
    <property type="match status" value="1"/>
</dbReference>
<feature type="region of interest" description="Disordered" evidence="2">
    <location>
        <begin position="419"/>
        <end position="586"/>
    </location>
</feature>
<dbReference type="GO" id="GO:0005697">
    <property type="term" value="C:telomerase holoenzyme complex"/>
    <property type="evidence" value="ECO:0007669"/>
    <property type="project" value="TreeGrafter"/>
</dbReference>
<feature type="compositionally biased region" description="Polar residues" evidence="2">
    <location>
        <begin position="342"/>
        <end position="351"/>
    </location>
</feature>
<keyword evidence="1" id="KW-0866">Nonsense-mediated mRNA decay</keyword>
<dbReference type="AlphaFoldDB" id="A0A2U3E0I1"/>
<dbReference type="SUPFAM" id="SSF48452">
    <property type="entry name" value="TPR-like"/>
    <property type="match status" value="1"/>
</dbReference>
<dbReference type="GO" id="GO:0070034">
    <property type="term" value="F:telomerase RNA binding"/>
    <property type="evidence" value="ECO:0007669"/>
    <property type="project" value="TreeGrafter"/>
</dbReference>
<dbReference type="FunFam" id="1.25.40.10:FF:000202">
    <property type="entry name" value="Unplaced genomic scaffold supercont1.7, whole genome shotgun sequence"/>
    <property type="match status" value="1"/>
</dbReference>
<evidence type="ECO:0000313" key="5">
    <source>
        <dbReference type="Proteomes" id="UP000245956"/>
    </source>
</evidence>
<dbReference type="InterPro" id="IPR018834">
    <property type="entry name" value="DNA/RNA-bd_Est1-type"/>
</dbReference>
<comment type="subcellular location">
    <subcellularLocation>
        <location evidence="1">Nucleus</location>
    </subcellularLocation>
</comment>
<dbReference type="InterPro" id="IPR045153">
    <property type="entry name" value="Est1/Ebs1-like"/>
</dbReference>
<evidence type="ECO:0000256" key="2">
    <source>
        <dbReference type="SAM" id="MobiDB-lite"/>
    </source>
</evidence>
<feature type="region of interest" description="Disordered" evidence="2">
    <location>
        <begin position="92"/>
        <end position="113"/>
    </location>
</feature>
<dbReference type="GO" id="GO:0042162">
    <property type="term" value="F:telomeric DNA binding"/>
    <property type="evidence" value="ECO:0007669"/>
    <property type="project" value="TreeGrafter"/>
</dbReference>
<evidence type="ECO:0000259" key="3">
    <source>
        <dbReference type="Pfam" id="PF10373"/>
    </source>
</evidence>